<evidence type="ECO:0000313" key="2">
    <source>
        <dbReference type="EMBL" id="GHC52419.1"/>
    </source>
</evidence>
<feature type="region of interest" description="Disordered" evidence="1">
    <location>
        <begin position="83"/>
        <end position="111"/>
    </location>
</feature>
<organism evidence="2 3">
    <name type="scientific">Streptomyces cinnamoneus</name>
    <name type="common">Streptoverticillium cinnamoneum</name>
    <dbReference type="NCBI Taxonomy" id="53446"/>
    <lineage>
        <taxon>Bacteria</taxon>
        <taxon>Bacillati</taxon>
        <taxon>Actinomycetota</taxon>
        <taxon>Actinomycetes</taxon>
        <taxon>Kitasatosporales</taxon>
        <taxon>Streptomycetaceae</taxon>
        <taxon>Streptomyces</taxon>
        <taxon>Streptomyces cinnamoneus group</taxon>
    </lineage>
</organism>
<evidence type="ECO:0000313" key="3">
    <source>
        <dbReference type="Proteomes" id="UP000646244"/>
    </source>
</evidence>
<reference evidence="2" key="2">
    <citation type="submission" date="2020-09" db="EMBL/GenBank/DDBJ databases">
        <authorList>
            <person name="Sun Q."/>
            <person name="Ohkuma M."/>
        </authorList>
    </citation>
    <scope>NUCLEOTIDE SEQUENCE</scope>
    <source>
        <strain evidence="2">JCM 4633</strain>
    </source>
</reference>
<name>A0A918TKX8_STRCJ</name>
<sequence>MPETQRNIASFSSAPNGWRVAIADTRDKELIIAPIVGWACLTSDAPYAHMGDGDLDPLVLWNNLNDPFVSLLSQTLDDWGSGSDKGRHHVHEILPPEHEPSQVPEGWSVRT</sequence>
<dbReference type="Proteomes" id="UP000646244">
    <property type="component" value="Unassembled WGS sequence"/>
</dbReference>
<dbReference type="RefSeq" id="WP_190110324.1">
    <property type="nucleotide sequence ID" value="NZ_BMVB01000008.1"/>
</dbReference>
<comment type="caution">
    <text evidence="2">The sequence shown here is derived from an EMBL/GenBank/DDBJ whole genome shotgun (WGS) entry which is preliminary data.</text>
</comment>
<evidence type="ECO:0000256" key="1">
    <source>
        <dbReference type="SAM" id="MobiDB-lite"/>
    </source>
</evidence>
<feature type="compositionally biased region" description="Basic and acidic residues" evidence="1">
    <location>
        <begin position="91"/>
        <end position="100"/>
    </location>
</feature>
<dbReference type="AlphaFoldDB" id="A0A918TKX8"/>
<accession>A0A918TKX8</accession>
<proteinExistence type="predicted"/>
<reference evidence="2" key="1">
    <citation type="journal article" date="2014" name="Int. J. Syst. Evol. Microbiol.">
        <title>Complete genome sequence of Corynebacterium casei LMG S-19264T (=DSM 44701T), isolated from a smear-ripened cheese.</title>
        <authorList>
            <consortium name="US DOE Joint Genome Institute (JGI-PGF)"/>
            <person name="Walter F."/>
            <person name="Albersmeier A."/>
            <person name="Kalinowski J."/>
            <person name="Ruckert C."/>
        </authorList>
    </citation>
    <scope>NUCLEOTIDE SEQUENCE</scope>
    <source>
        <strain evidence="2">JCM 4633</strain>
    </source>
</reference>
<gene>
    <name evidence="2" type="ORF">GCM10010507_30700</name>
</gene>
<dbReference type="EMBL" id="BMVB01000008">
    <property type="protein sequence ID" value="GHC52419.1"/>
    <property type="molecule type" value="Genomic_DNA"/>
</dbReference>
<protein>
    <submittedName>
        <fullName evidence="2">Uncharacterized protein</fullName>
    </submittedName>
</protein>